<proteinExistence type="predicted"/>
<evidence type="ECO:0000313" key="1">
    <source>
        <dbReference type="EMBL" id="MBX46310.1"/>
    </source>
</evidence>
<name>A0A2P2NV39_RHIMU</name>
<dbReference type="AlphaFoldDB" id="A0A2P2NV39"/>
<reference evidence="1" key="1">
    <citation type="submission" date="2018-02" db="EMBL/GenBank/DDBJ databases">
        <title>Rhizophora mucronata_Transcriptome.</title>
        <authorList>
            <person name="Meera S.P."/>
            <person name="Sreeshan A."/>
            <person name="Augustine A."/>
        </authorList>
    </citation>
    <scope>NUCLEOTIDE SEQUENCE</scope>
    <source>
        <tissue evidence="1">Leaf</tissue>
    </source>
</reference>
<protein>
    <submittedName>
        <fullName evidence="1">Uncharacterized protein</fullName>
    </submittedName>
</protein>
<accession>A0A2P2NV39</accession>
<dbReference type="EMBL" id="GGEC01065826">
    <property type="protein sequence ID" value="MBX46310.1"/>
    <property type="molecule type" value="Transcribed_RNA"/>
</dbReference>
<sequence length="28" mass="3180">MLAVGFILYFFSKRNVLLCLIFCLQGIG</sequence>
<organism evidence="1">
    <name type="scientific">Rhizophora mucronata</name>
    <name type="common">Asiatic mangrove</name>
    <dbReference type="NCBI Taxonomy" id="61149"/>
    <lineage>
        <taxon>Eukaryota</taxon>
        <taxon>Viridiplantae</taxon>
        <taxon>Streptophyta</taxon>
        <taxon>Embryophyta</taxon>
        <taxon>Tracheophyta</taxon>
        <taxon>Spermatophyta</taxon>
        <taxon>Magnoliopsida</taxon>
        <taxon>eudicotyledons</taxon>
        <taxon>Gunneridae</taxon>
        <taxon>Pentapetalae</taxon>
        <taxon>rosids</taxon>
        <taxon>fabids</taxon>
        <taxon>Malpighiales</taxon>
        <taxon>Rhizophoraceae</taxon>
        <taxon>Rhizophora</taxon>
    </lineage>
</organism>